<dbReference type="Proteomes" id="UP000017836">
    <property type="component" value="Unassembled WGS sequence"/>
</dbReference>
<dbReference type="EMBL" id="KI393208">
    <property type="protein sequence ID" value="ERN08876.1"/>
    <property type="molecule type" value="Genomic_DNA"/>
</dbReference>
<protein>
    <submittedName>
        <fullName evidence="1">Uncharacterized protein</fullName>
    </submittedName>
</protein>
<accession>W1PME5</accession>
<reference evidence="2" key="1">
    <citation type="journal article" date="2013" name="Science">
        <title>The Amborella genome and the evolution of flowering plants.</title>
        <authorList>
            <consortium name="Amborella Genome Project"/>
        </authorList>
    </citation>
    <scope>NUCLEOTIDE SEQUENCE [LARGE SCALE GENOMIC DNA]</scope>
</reference>
<dbReference type="AlphaFoldDB" id="W1PME5"/>
<keyword evidence="2" id="KW-1185">Reference proteome</keyword>
<evidence type="ECO:0000313" key="1">
    <source>
        <dbReference type="EMBL" id="ERN08876.1"/>
    </source>
</evidence>
<gene>
    <name evidence="1" type="ORF">AMTR_s00015p00198040</name>
</gene>
<dbReference type="HOGENOM" id="CLU_2267366_0_0_1"/>
<sequence>MNHVNPLIFNNALDVWELENLNLHEGINDGEEANLPSSELEENVSNDLTYDTLSSPYVSWRIEPSFEDEGYEIESFITIQAVSHFNVKDLLLYKFKTIECLKA</sequence>
<dbReference type="Gramene" id="ERN08876">
    <property type="protein sequence ID" value="ERN08876"/>
    <property type="gene ID" value="AMTR_s00015p00198040"/>
</dbReference>
<organism evidence="1 2">
    <name type="scientific">Amborella trichopoda</name>
    <dbReference type="NCBI Taxonomy" id="13333"/>
    <lineage>
        <taxon>Eukaryota</taxon>
        <taxon>Viridiplantae</taxon>
        <taxon>Streptophyta</taxon>
        <taxon>Embryophyta</taxon>
        <taxon>Tracheophyta</taxon>
        <taxon>Spermatophyta</taxon>
        <taxon>Magnoliopsida</taxon>
        <taxon>Amborellales</taxon>
        <taxon>Amborellaceae</taxon>
        <taxon>Amborella</taxon>
    </lineage>
</organism>
<proteinExistence type="predicted"/>
<evidence type="ECO:0000313" key="2">
    <source>
        <dbReference type="Proteomes" id="UP000017836"/>
    </source>
</evidence>
<name>W1PME5_AMBTC</name>